<name>A0A4R0R497_9APHY</name>
<feature type="compositionally biased region" description="Basic and acidic residues" evidence="1">
    <location>
        <begin position="204"/>
        <end position="221"/>
    </location>
</feature>
<evidence type="ECO:0000313" key="3">
    <source>
        <dbReference type="Proteomes" id="UP000292702"/>
    </source>
</evidence>
<feature type="region of interest" description="Disordered" evidence="1">
    <location>
        <begin position="204"/>
        <end position="223"/>
    </location>
</feature>
<dbReference type="AlphaFoldDB" id="A0A4R0R497"/>
<organism evidence="2 3">
    <name type="scientific">Steccherinum ochraceum</name>
    <dbReference type="NCBI Taxonomy" id="92696"/>
    <lineage>
        <taxon>Eukaryota</taxon>
        <taxon>Fungi</taxon>
        <taxon>Dikarya</taxon>
        <taxon>Basidiomycota</taxon>
        <taxon>Agaricomycotina</taxon>
        <taxon>Agaricomycetes</taxon>
        <taxon>Polyporales</taxon>
        <taxon>Steccherinaceae</taxon>
        <taxon>Steccherinum</taxon>
    </lineage>
</organism>
<protein>
    <submittedName>
        <fullName evidence="2">Uncharacterized protein</fullName>
    </submittedName>
</protein>
<dbReference type="EMBL" id="RWJN01000517">
    <property type="protein sequence ID" value="TCD61006.1"/>
    <property type="molecule type" value="Genomic_DNA"/>
</dbReference>
<comment type="caution">
    <text evidence="2">The sequence shown here is derived from an EMBL/GenBank/DDBJ whole genome shotgun (WGS) entry which is preliminary data.</text>
</comment>
<feature type="region of interest" description="Disordered" evidence="1">
    <location>
        <begin position="63"/>
        <end position="91"/>
    </location>
</feature>
<feature type="compositionally biased region" description="Polar residues" evidence="1">
    <location>
        <begin position="68"/>
        <end position="80"/>
    </location>
</feature>
<feature type="region of interest" description="Disordered" evidence="1">
    <location>
        <begin position="1"/>
        <end position="47"/>
    </location>
</feature>
<feature type="non-terminal residue" evidence="2">
    <location>
        <position position="257"/>
    </location>
</feature>
<accession>A0A4R0R497</accession>
<keyword evidence="3" id="KW-1185">Reference proteome</keyword>
<dbReference type="Proteomes" id="UP000292702">
    <property type="component" value="Unassembled WGS sequence"/>
</dbReference>
<gene>
    <name evidence="2" type="ORF">EIP91_009176</name>
</gene>
<sequence>MSKRKAVQLGKDPDDLVNAIREANRRRTSEVPAPPSAAGSSSLSHSKGRLNEDLLLTAIHSRQKETVKNSSTEAGSSTSRATHDSHAAATNNSDAMELDVIAATVLDRDIKLAPLDDAAMDAHNSNVMKEIIRLSQIAPHTSGSHAAAAAVAAMSFNKASYRSIGTAQSLQKRLEGLLERVELLSDSSGSAVIQEALSKAESGSKDVSQKLESIGRDDTADSVKSVRTVLRRLQKSIFDLRLRHPDTGPVKMNSGQP</sequence>
<reference evidence="2 3" key="1">
    <citation type="submission" date="2018-11" db="EMBL/GenBank/DDBJ databases">
        <title>Genome assembly of Steccherinum ochraceum LE-BIN_3174, the white-rot fungus of the Steccherinaceae family (The Residual Polyporoid clade, Polyporales, Basidiomycota).</title>
        <authorList>
            <person name="Fedorova T.V."/>
            <person name="Glazunova O.A."/>
            <person name="Landesman E.O."/>
            <person name="Moiseenko K.V."/>
            <person name="Psurtseva N.V."/>
            <person name="Savinova O.S."/>
            <person name="Shakhova N.V."/>
            <person name="Tyazhelova T.V."/>
            <person name="Vasina D.V."/>
        </authorList>
    </citation>
    <scope>NUCLEOTIDE SEQUENCE [LARGE SCALE GENOMIC DNA]</scope>
    <source>
        <strain evidence="2 3">LE-BIN_3174</strain>
    </source>
</reference>
<evidence type="ECO:0000256" key="1">
    <source>
        <dbReference type="SAM" id="MobiDB-lite"/>
    </source>
</evidence>
<evidence type="ECO:0000313" key="2">
    <source>
        <dbReference type="EMBL" id="TCD61006.1"/>
    </source>
</evidence>
<proteinExistence type="predicted"/>
<feature type="compositionally biased region" description="Low complexity" evidence="1">
    <location>
        <begin position="36"/>
        <end position="45"/>
    </location>
</feature>